<dbReference type="Gene3D" id="1.10.418.10">
    <property type="entry name" value="Calponin-like domain"/>
    <property type="match status" value="1"/>
</dbReference>
<evidence type="ECO:0000313" key="7">
    <source>
        <dbReference type="EMBL" id="KAF9669304.1"/>
    </source>
</evidence>
<feature type="binding site" evidence="3">
    <location>
        <begin position="494"/>
        <end position="501"/>
    </location>
    <ligand>
        <name>ATP</name>
        <dbReference type="ChEBI" id="CHEBI:30616"/>
    </ligand>
</feature>
<dbReference type="GO" id="GO:0015630">
    <property type="term" value="C:microtubule cytoskeleton"/>
    <property type="evidence" value="ECO:0007669"/>
    <property type="project" value="TreeGrafter"/>
</dbReference>
<feature type="compositionally biased region" description="Basic and acidic residues" evidence="4">
    <location>
        <begin position="753"/>
        <end position="767"/>
    </location>
</feature>
<dbReference type="Pfam" id="PF00307">
    <property type="entry name" value="CH"/>
    <property type="match status" value="1"/>
</dbReference>
<dbReference type="EMBL" id="JADGMS010000014">
    <property type="protein sequence ID" value="KAF9669304.1"/>
    <property type="molecule type" value="Genomic_DNA"/>
</dbReference>
<keyword evidence="3" id="KW-0547">Nucleotide-binding</keyword>
<dbReference type="Pfam" id="PF00225">
    <property type="entry name" value="Kinesin"/>
    <property type="match status" value="1"/>
</dbReference>
<keyword evidence="3" id="KW-0067">ATP-binding</keyword>
<evidence type="ECO:0000256" key="4">
    <source>
        <dbReference type="SAM" id="MobiDB-lite"/>
    </source>
</evidence>
<feature type="region of interest" description="Disordered" evidence="4">
    <location>
        <begin position="959"/>
        <end position="1001"/>
    </location>
</feature>
<dbReference type="GO" id="GO:0008017">
    <property type="term" value="F:microtubule binding"/>
    <property type="evidence" value="ECO:0007669"/>
    <property type="project" value="InterPro"/>
</dbReference>
<dbReference type="CDD" id="cd21203">
    <property type="entry name" value="CH_AtKIN14-like"/>
    <property type="match status" value="1"/>
</dbReference>
<evidence type="ECO:0000256" key="3">
    <source>
        <dbReference type="PROSITE-ProRule" id="PRU00283"/>
    </source>
</evidence>
<dbReference type="GO" id="GO:0003777">
    <property type="term" value="F:microtubule motor activity"/>
    <property type="evidence" value="ECO:0007669"/>
    <property type="project" value="InterPro"/>
</dbReference>
<dbReference type="InterPro" id="IPR027640">
    <property type="entry name" value="Kinesin-like_fam"/>
</dbReference>
<feature type="domain" description="Calponin-homology (CH)" evidence="5">
    <location>
        <begin position="41"/>
        <end position="163"/>
    </location>
</feature>
<dbReference type="Proteomes" id="UP000657918">
    <property type="component" value="Unassembled WGS sequence"/>
</dbReference>
<dbReference type="SUPFAM" id="SSF52540">
    <property type="entry name" value="P-loop containing nucleoside triphosphate hydrolases"/>
    <property type="match status" value="1"/>
</dbReference>
<dbReference type="SMART" id="SM00129">
    <property type="entry name" value="KISc"/>
    <property type="match status" value="1"/>
</dbReference>
<dbReference type="PANTHER" id="PTHR47972">
    <property type="entry name" value="KINESIN-LIKE PROTEIN KLP-3"/>
    <property type="match status" value="1"/>
</dbReference>
<dbReference type="InterPro" id="IPR027417">
    <property type="entry name" value="P-loop_NTPase"/>
</dbReference>
<dbReference type="InterPro" id="IPR001715">
    <property type="entry name" value="CH_dom"/>
</dbReference>
<reference evidence="7 8" key="1">
    <citation type="submission" date="2020-10" db="EMBL/GenBank/DDBJ databases">
        <title>Plant Genome Project.</title>
        <authorList>
            <person name="Zhang R.-G."/>
        </authorList>
    </citation>
    <scope>NUCLEOTIDE SEQUENCE [LARGE SCALE GENOMIC DNA]</scope>
    <source>
        <strain evidence="7">FAFU-HL-1</strain>
        <tissue evidence="7">Leaf</tissue>
    </source>
</reference>
<dbReference type="InterPro" id="IPR036872">
    <property type="entry name" value="CH_dom_sf"/>
</dbReference>
<feature type="region of interest" description="Disordered" evidence="4">
    <location>
        <begin position="749"/>
        <end position="787"/>
    </location>
</feature>
<evidence type="ECO:0000256" key="1">
    <source>
        <dbReference type="ARBA" id="ARBA00010899"/>
    </source>
</evidence>
<proteinExistence type="inferred from homology"/>
<dbReference type="PRINTS" id="PR00380">
    <property type="entry name" value="KINESINHEAVY"/>
</dbReference>
<dbReference type="Gene3D" id="3.40.850.10">
    <property type="entry name" value="Kinesin motor domain"/>
    <property type="match status" value="1"/>
</dbReference>
<feature type="domain" description="Kinesin motor" evidence="6">
    <location>
        <begin position="412"/>
        <end position="724"/>
    </location>
</feature>
<evidence type="ECO:0000259" key="6">
    <source>
        <dbReference type="PROSITE" id="PS50067"/>
    </source>
</evidence>
<dbReference type="GO" id="GO:0007018">
    <property type="term" value="P:microtubule-based movement"/>
    <property type="evidence" value="ECO:0007669"/>
    <property type="project" value="InterPro"/>
</dbReference>
<dbReference type="FunFam" id="1.10.418.10:FF:000062">
    <property type="entry name" value="Kinesin-like protein KIN-14I isoform A"/>
    <property type="match status" value="1"/>
</dbReference>
<dbReference type="InterPro" id="IPR036961">
    <property type="entry name" value="Kinesin_motor_dom_sf"/>
</dbReference>
<evidence type="ECO:0000259" key="5">
    <source>
        <dbReference type="PROSITE" id="PS50021"/>
    </source>
</evidence>
<keyword evidence="2 3" id="KW-0505">Motor protein</keyword>
<name>A0A835MME1_9ROSI</name>
<dbReference type="FunFam" id="3.40.850.10:FF:000178">
    <property type="entry name" value="Kinesin-related protein3"/>
    <property type="match status" value="1"/>
</dbReference>
<organism evidence="7 8">
    <name type="scientific">Salix dunnii</name>
    <dbReference type="NCBI Taxonomy" id="1413687"/>
    <lineage>
        <taxon>Eukaryota</taxon>
        <taxon>Viridiplantae</taxon>
        <taxon>Streptophyta</taxon>
        <taxon>Embryophyta</taxon>
        <taxon>Tracheophyta</taxon>
        <taxon>Spermatophyta</taxon>
        <taxon>Magnoliopsida</taxon>
        <taxon>eudicotyledons</taxon>
        <taxon>Gunneridae</taxon>
        <taxon>Pentapetalae</taxon>
        <taxon>rosids</taxon>
        <taxon>fabids</taxon>
        <taxon>Malpighiales</taxon>
        <taxon>Salicaceae</taxon>
        <taxon>Saliceae</taxon>
        <taxon>Salix</taxon>
    </lineage>
</organism>
<dbReference type="GO" id="GO:0005524">
    <property type="term" value="F:ATP binding"/>
    <property type="evidence" value="ECO:0007669"/>
    <property type="project" value="UniProtKB-UniRule"/>
</dbReference>
<dbReference type="SMART" id="SM00033">
    <property type="entry name" value="CH"/>
    <property type="match status" value="1"/>
</dbReference>
<gene>
    <name evidence="7" type="ORF">SADUNF_Sadunf14G0093700</name>
</gene>
<dbReference type="PROSITE" id="PS50021">
    <property type="entry name" value="CH"/>
    <property type="match status" value="1"/>
</dbReference>
<dbReference type="FunFam" id="3.40.850.10:FF:000111">
    <property type="entry name" value="p-loop nucleoside triphosphate hydrolase superfamily protein with CH (Calponin Homology) domain"/>
    <property type="match status" value="1"/>
</dbReference>
<dbReference type="OrthoDB" id="3176171at2759"/>
<dbReference type="InterPro" id="IPR001752">
    <property type="entry name" value="Kinesin_motor_dom"/>
</dbReference>
<evidence type="ECO:0000313" key="8">
    <source>
        <dbReference type="Proteomes" id="UP000657918"/>
    </source>
</evidence>
<protein>
    <submittedName>
        <fullName evidence="7">Uncharacterized protein</fullName>
    </submittedName>
</protein>
<dbReference type="SUPFAM" id="SSF47576">
    <property type="entry name" value="Calponin-homology domain, CH-domain"/>
    <property type="match status" value="1"/>
</dbReference>
<dbReference type="PROSITE" id="PS50067">
    <property type="entry name" value="KINESIN_MOTOR_2"/>
    <property type="match status" value="1"/>
</dbReference>
<comment type="similarity">
    <text evidence="1">Belongs to the TRAFAC class myosin-kinesin ATPase superfamily. Kinesin family. KIN-14 subfamily.</text>
</comment>
<keyword evidence="8" id="KW-1185">Reference proteome</keyword>
<accession>A0A835MME1</accession>
<comment type="caution">
    <text evidence="7">The sequence shown here is derived from an EMBL/GenBank/DDBJ whole genome shotgun (WGS) entry which is preliminary data.</text>
</comment>
<sequence>MAGEGGALSFSVASVVEDVLQQHGNRLGDLDLESRKAEEAASRRYEAAGWLRKMVGVVAAKDLPAEPSEEEFRLGLRSGIILCNALNKIQPGGVPKVVESPCDAALIPDGAALSAFQYFENVRNFLVAVQEMGIPNFEASDLEQGGKSARVVNTVLALKSYSEWKQTGGNGIWKFGGNVKPTVSAKSFVRKNSEPFTNSLSRNLSINGKSFNPLSSDLEFSNKMSGSGSLSMLVRAVLMDKNPEEVPMLVESVLSKVVEEFENRIANQHDMVKEAPKEIAISQGNKFLLKSTCDNKRTEDKNVRVIRKEECFHKNQIAEEELKNKTQKQQVMFDQQQRDIQELKSTLRTTKAGMQFMQMKFHEEFNNLGSLDFLPFNLGMHIHSLAHAASGYHKVLEENRKLYNQVQDLKGSIRVYCRVRPFLSGQSNNLSTVDNIEDGNITISTASKHGKGCKSFSFNKVFEPCATQAEVFSDMQPLIRSVLDGYNVCIFAYGQTGSGKTYTMTGPKDLSEKNKGVNYRALGDLFLLAEQRKDIFCYNVAVQMIEIYNEQVRDLLVTDGSNKRYPLQSVLRVELYDVIDLMNLGQRNRVVGATALNDRSSRSHSCLTVHVQGRDLASGTTLRGCMHLVDLAGSERVNKSEVTGDRLKEAQHINRSLSALGDVIASLAQKNPHVPYRNSKLTQLLQDSLGGQAKTLMFVHISPEPDALGETISTLKFAERVATVELGAAQVNKGSADVKELKEQIASQKTALARKERETEHRRKESESSPFNSNHRLRDAGDSNLFRQPMGDVGNIEVHKSTLSHKRQSFDLDEILANSPPWPPVTSPILNEDEKEMASGEWVDKVMVNKQDAANIAEESLGCWEPENGNLSDAFHHKYLPDSSKIFPEQSYNMLGSNNQFNLANNDDMDDIDAATSDSSEPDFLWQLNQSKFTSLTNGIESKTRKAISKAAKIQGLSKSLHPSLGPSPSRKLANGVGVPLQRNRRQAGPPDGKRKIAIRK</sequence>
<dbReference type="PANTHER" id="PTHR47972:SF39">
    <property type="entry name" value="KINESIN-LIKE PROTEIN KIN-14I"/>
    <property type="match status" value="1"/>
</dbReference>
<dbReference type="AlphaFoldDB" id="A0A835MME1"/>
<evidence type="ECO:0000256" key="2">
    <source>
        <dbReference type="ARBA" id="ARBA00023175"/>
    </source>
</evidence>